<feature type="transmembrane region" description="Helical" evidence="1">
    <location>
        <begin position="71"/>
        <end position="89"/>
    </location>
</feature>
<evidence type="ECO:0000313" key="3">
    <source>
        <dbReference type="Proteomes" id="UP000030687"/>
    </source>
</evidence>
<evidence type="ECO:0000313" key="2">
    <source>
        <dbReference type="EMBL" id="ESR38437.1"/>
    </source>
</evidence>
<dbReference type="Gramene" id="ESR38437">
    <property type="protein sequence ID" value="ESR38437"/>
    <property type="gene ID" value="CICLE_v10030433mg"/>
</dbReference>
<keyword evidence="1" id="KW-0812">Transmembrane</keyword>
<evidence type="ECO:0000256" key="1">
    <source>
        <dbReference type="SAM" id="Phobius"/>
    </source>
</evidence>
<name>V4SD13_CITCL</name>
<sequence length="99" mass="11239">MLVANSIHLFHSKKYSCFYQCLKYSSRVGCNLRGNYLAATSPRILCLALTTSCFLYLLNHILFFRVAFGPFFMLSLVCCCLVSHIQWMLGFCCESACIA</sequence>
<keyword evidence="3" id="KW-1185">Reference proteome</keyword>
<accession>V4SD13</accession>
<dbReference type="InParanoid" id="V4SD13"/>
<keyword evidence="1" id="KW-1133">Transmembrane helix</keyword>
<proteinExistence type="predicted"/>
<dbReference type="AlphaFoldDB" id="V4SD13"/>
<reference evidence="2 3" key="1">
    <citation type="submission" date="2013-10" db="EMBL/GenBank/DDBJ databases">
        <authorList>
            <consortium name="International Citrus Genome Consortium"/>
            <person name="Jenkins J."/>
            <person name="Schmutz J."/>
            <person name="Prochnik S."/>
            <person name="Rokhsar D."/>
            <person name="Gmitter F."/>
            <person name="Ollitrault P."/>
            <person name="Machado M."/>
            <person name="Talon M."/>
            <person name="Wincker P."/>
            <person name="Jaillon O."/>
            <person name="Morgante M."/>
        </authorList>
    </citation>
    <scope>NUCLEOTIDE SEQUENCE</scope>
    <source>
        <strain evidence="3">cv. Clemenules</strain>
    </source>
</reference>
<gene>
    <name evidence="2" type="ORF">CICLE_v10030433mg</name>
</gene>
<organism evidence="2 3">
    <name type="scientific">Citrus clementina</name>
    <name type="common">Clementine</name>
    <name type="synonym">Citrus deliciosa x Citrus sinensis</name>
    <dbReference type="NCBI Taxonomy" id="85681"/>
    <lineage>
        <taxon>Eukaryota</taxon>
        <taxon>Viridiplantae</taxon>
        <taxon>Streptophyta</taxon>
        <taxon>Embryophyta</taxon>
        <taxon>Tracheophyta</taxon>
        <taxon>Spermatophyta</taxon>
        <taxon>Magnoliopsida</taxon>
        <taxon>eudicotyledons</taxon>
        <taxon>Gunneridae</taxon>
        <taxon>Pentapetalae</taxon>
        <taxon>rosids</taxon>
        <taxon>malvids</taxon>
        <taxon>Sapindales</taxon>
        <taxon>Rutaceae</taxon>
        <taxon>Aurantioideae</taxon>
        <taxon>Citrus</taxon>
    </lineage>
</organism>
<dbReference type="KEGG" id="cic:CICLE_v10030433mg"/>
<dbReference type="Proteomes" id="UP000030687">
    <property type="component" value="Unassembled WGS sequence"/>
</dbReference>
<protein>
    <submittedName>
        <fullName evidence="2">Uncharacterized protein</fullName>
    </submittedName>
</protein>
<keyword evidence="1" id="KW-0472">Membrane</keyword>
<dbReference type="EMBL" id="KI536978">
    <property type="protein sequence ID" value="ESR38437.1"/>
    <property type="molecule type" value="Genomic_DNA"/>
</dbReference>